<evidence type="ECO:0000256" key="1">
    <source>
        <dbReference type="SAM" id="Phobius"/>
    </source>
</evidence>
<feature type="transmembrane region" description="Helical" evidence="1">
    <location>
        <begin position="67"/>
        <end position="84"/>
    </location>
</feature>
<dbReference type="eggNOG" id="COG4270">
    <property type="taxonomic scope" value="Bacteria"/>
</dbReference>
<feature type="transmembrane region" description="Helical" evidence="1">
    <location>
        <begin position="33"/>
        <end position="55"/>
    </location>
</feature>
<proteinExistence type="predicted"/>
<dbReference type="OrthoDB" id="673526at2"/>
<dbReference type="PANTHER" id="PTHR36974">
    <property type="entry name" value="MEMBRANE PROTEIN-RELATED"/>
    <property type="match status" value="1"/>
</dbReference>
<sequence>MKPFLLLITITVFSIGYIKLVHGVYNYSLAARIGFSVMLLFTALGHFMFTDGMAMMVPDFIPYKKELVYFTGIIEILGAIGLHVPQFKTATASLLIIFFILLLPANIKASLEQIDYQNATHEGNGPAYLWFRIPLQVLFIAWVYFSSINPKIM</sequence>
<reference evidence="3" key="1">
    <citation type="submission" date="2011-07" db="EMBL/GenBank/DDBJ databases">
        <title>The complete genome of Cyclobacterium marinum DSM 745.</title>
        <authorList>
            <person name="Lucas S."/>
            <person name="Han J."/>
            <person name="Lapidus A."/>
            <person name="Bruce D."/>
            <person name="Goodwin L."/>
            <person name="Pitluck S."/>
            <person name="Peters L."/>
            <person name="Kyrpides N."/>
            <person name="Mavromatis K."/>
            <person name="Ivanova N."/>
            <person name="Ovchinnikova G."/>
            <person name="Chertkov O."/>
            <person name="Detter J.C."/>
            <person name="Tapia R."/>
            <person name="Han C."/>
            <person name="Land M."/>
            <person name="Hauser L."/>
            <person name="Markowitz V."/>
            <person name="Cheng J.-F."/>
            <person name="Hugenholtz P."/>
            <person name="Woyke T."/>
            <person name="Wu D."/>
            <person name="Tindall B."/>
            <person name="Schuetze A."/>
            <person name="Brambilla E."/>
            <person name="Klenk H.-P."/>
            <person name="Eisen J.A."/>
        </authorList>
    </citation>
    <scope>NUCLEOTIDE SEQUENCE [LARGE SCALE GENOMIC DNA]</scope>
    <source>
        <strain evidence="3">ATCC 25205 / DSM 745 / LMG 13164 / NCIMB 1802</strain>
    </source>
</reference>
<evidence type="ECO:0000313" key="3">
    <source>
        <dbReference type="Proteomes" id="UP000001635"/>
    </source>
</evidence>
<dbReference type="RefSeq" id="WP_014021133.1">
    <property type="nucleotide sequence ID" value="NC_015914.1"/>
</dbReference>
<gene>
    <name evidence="2" type="ordered locus">Cycma_3115</name>
</gene>
<dbReference type="EMBL" id="CP002955">
    <property type="protein sequence ID" value="AEL26843.1"/>
    <property type="molecule type" value="Genomic_DNA"/>
</dbReference>
<dbReference type="STRING" id="880070.Cycma_3115"/>
<dbReference type="AlphaFoldDB" id="G0J691"/>
<keyword evidence="1" id="KW-0472">Membrane</keyword>
<name>G0J691_CYCMS</name>
<accession>G0J691</accession>
<dbReference type="PANTHER" id="PTHR36974:SF1">
    <property type="entry name" value="DOXX FAMILY MEMBRANE PROTEIN"/>
    <property type="match status" value="1"/>
</dbReference>
<dbReference type="KEGG" id="cmr:Cycma_3115"/>
<keyword evidence="1" id="KW-0812">Transmembrane</keyword>
<organism evidence="2 3">
    <name type="scientific">Cyclobacterium marinum (strain ATCC 25205 / DSM 745 / LMG 13164 / NCIMB 1802)</name>
    <name type="common">Flectobacillus marinus</name>
    <dbReference type="NCBI Taxonomy" id="880070"/>
    <lineage>
        <taxon>Bacteria</taxon>
        <taxon>Pseudomonadati</taxon>
        <taxon>Bacteroidota</taxon>
        <taxon>Cytophagia</taxon>
        <taxon>Cytophagales</taxon>
        <taxon>Cyclobacteriaceae</taxon>
        <taxon>Cyclobacterium</taxon>
    </lineage>
</organism>
<feature type="transmembrane region" description="Helical" evidence="1">
    <location>
        <begin position="90"/>
        <end position="107"/>
    </location>
</feature>
<keyword evidence="1" id="KW-1133">Transmembrane helix</keyword>
<protein>
    <submittedName>
        <fullName evidence="2">Membrane protein</fullName>
    </submittedName>
</protein>
<evidence type="ECO:0000313" key="2">
    <source>
        <dbReference type="EMBL" id="AEL26843.1"/>
    </source>
</evidence>
<dbReference type="Proteomes" id="UP000001635">
    <property type="component" value="Chromosome"/>
</dbReference>
<feature type="transmembrane region" description="Helical" evidence="1">
    <location>
        <begin position="127"/>
        <end position="145"/>
    </location>
</feature>
<dbReference type="HOGENOM" id="CLU_128738_4_1_10"/>
<keyword evidence="3" id="KW-1185">Reference proteome</keyword>